<evidence type="ECO:0000313" key="3">
    <source>
        <dbReference type="Proteomes" id="UP000759537"/>
    </source>
</evidence>
<feature type="compositionally biased region" description="Basic and acidic residues" evidence="1">
    <location>
        <begin position="169"/>
        <end position="178"/>
    </location>
</feature>
<protein>
    <submittedName>
        <fullName evidence="2">Uncharacterized protein</fullName>
    </submittedName>
</protein>
<feature type="compositionally biased region" description="Basic residues" evidence="1">
    <location>
        <begin position="23"/>
        <end position="33"/>
    </location>
</feature>
<feature type="region of interest" description="Disordered" evidence="1">
    <location>
        <begin position="147"/>
        <end position="189"/>
    </location>
</feature>
<name>A0A9P5N2Y7_9AGAM</name>
<dbReference type="EMBL" id="WHVB01000003">
    <property type="protein sequence ID" value="KAF8484871.1"/>
    <property type="molecule type" value="Genomic_DNA"/>
</dbReference>
<feature type="region of interest" description="Disordered" evidence="1">
    <location>
        <begin position="1"/>
        <end position="48"/>
    </location>
</feature>
<dbReference type="OrthoDB" id="5576441at2759"/>
<reference evidence="2" key="1">
    <citation type="submission" date="2019-10" db="EMBL/GenBank/DDBJ databases">
        <authorList>
            <consortium name="DOE Joint Genome Institute"/>
            <person name="Kuo A."/>
            <person name="Miyauchi S."/>
            <person name="Kiss E."/>
            <person name="Drula E."/>
            <person name="Kohler A."/>
            <person name="Sanchez-Garcia M."/>
            <person name="Andreopoulos B."/>
            <person name="Barry K.W."/>
            <person name="Bonito G."/>
            <person name="Buee M."/>
            <person name="Carver A."/>
            <person name="Chen C."/>
            <person name="Cichocki N."/>
            <person name="Clum A."/>
            <person name="Culley D."/>
            <person name="Crous P.W."/>
            <person name="Fauchery L."/>
            <person name="Girlanda M."/>
            <person name="Hayes R."/>
            <person name="Keri Z."/>
            <person name="LaButti K."/>
            <person name="Lipzen A."/>
            <person name="Lombard V."/>
            <person name="Magnuson J."/>
            <person name="Maillard F."/>
            <person name="Morin E."/>
            <person name="Murat C."/>
            <person name="Nolan M."/>
            <person name="Ohm R."/>
            <person name="Pangilinan J."/>
            <person name="Pereira M."/>
            <person name="Perotto S."/>
            <person name="Peter M."/>
            <person name="Riley R."/>
            <person name="Sitrit Y."/>
            <person name="Stielow B."/>
            <person name="Szollosi G."/>
            <person name="Zifcakova L."/>
            <person name="Stursova M."/>
            <person name="Spatafora J.W."/>
            <person name="Tedersoo L."/>
            <person name="Vaario L.-M."/>
            <person name="Yamada A."/>
            <person name="Yan M."/>
            <person name="Wang P."/>
            <person name="Xu J."/>
            <person name="Bruns T."/>
            <person name="Baldrian P."/>
            <person name="Vilgalys R."/>
            <person name="Henrissat B."/>
            <person name="Grigoriev I.V."/>
            <person name="Hibbett D."/>
            <person name="Nagy L.G."/>
            <person name="Martin F.M."/>
        </authorList>
    </citation>
    <scope>NUCLEOTIDE SEQUENCE</scope>
    <source>
        <strain evidence="2">Prilba</strain>
    </source>
</reference>
<comment type="caution">
    <text evidence="2">The sequence shown here is derived from an EMBL/GenBank/DDBJ whole genome shotgun (WGS) entry which is preliminary data.</text>
</comment>
<feature type="compositionally biased region" description="Acidic residues" evidence="1">
    <location>
        <begin position="1"/>
        <end position="10"/>
    </location>
</feature>
<sequence>MDLDYVDDSEPERKRIRLQASEKKRRTRQKHQPHNTAVARGSSQFNRFPMYHHPASGNTIARLDGVATEDTPDYKESAVINTIEDTKRSCSKPPSESLSPVPPEGSHPHASRTSSTQLIPSSDAIEMPPESNIITCLGHLAYRQVGPASNDVSDSSRAGRSQSAPVSKTHPDKVERLTQRSQSDPNVTKLDVGPLLRCLSCEVQWTVRKSAAHKSSHMAICARRKGMNPSTLQRLVERELLKLRQQKTNDQKPPCPEPPEAAPQTYMESVVAEAQPRRKQRRTDTVGTLQPVSQTRAAILDRAKALLGTRDTVPCNAPEPEDTQSFGRSKLVTGHMQAENLDPMLVHLSDECALTSRLALLRSMAE</sequence>
<reference evidence="2" key="2">
    <citation type="journal article" date="2020" name="Nat. Commun.">
        <title>Large-scale genome sequencing of mycorrhizal fungi provides insights into the early evolution of symbiotic traits.</title>
        <authorList>
            <person name="Miyauchi S."/>
            <person name="Kiss E."/>
            <person name="Kuo A."/>
            <person name="Drula E."/>
            <person name="Kohler A."/>
            <person name="Sanchez-Garcia M."/>
            <person name="Morin E."/>
            <person name="Andreopoulos B."/>
            <person name="Barry K.W."/>
            <person name="Bonito G."/>
            <person name="Buee M."/>
            <person name="Carver A."/>
            <person name="Chen C."/>
            <person name="Cichocki N."/>
            <person name="Clum A."/>
            <person name="Culley D."/>
            <person name="Crous P.W."/>
            <person name="Fauchery L."/>
            <person name="Girlanda M."/>
            <person name="Hayes R.D."/>
            <person name="Keri Z."/>
            <person name="LaButti K."/>
            <person name="Lipzen A."/>
            <person name="Lombard V."/>
            <person name="Magnuson J."/>
            <person name="Maillard F."/>
            <person name="Murat C."/>
            <person name="Nolan M."/>
            <person name="Ohm R.A."/>
            <person name="Pangilinan J."/>
            <person name="Pereira M.F."/>
            <person name="Perotto S."/>
            <person name="Peter M."/>
            <person name="Pfister S."/>
            <person name="Riley R."/>
            <person name="Sitrit Y."/>
            <person name="Stielow J.B."/>
            <person name="Szollosi G."/>
            <person name="Zifcakova L."/>
            <person name="Stursova M."/>
            <person name="Spatafora J.W."/>
            <person name="Tedersoo L."/>
            <person name="Vaario L.M."/>
            <person name="Yamada A."/>
            <person name="Yan M."/>
            <person name="Wang P."/>
            <person name="Xu J."/>
            <person name="Bruns T."/>
            <person name="Baldrian P."/>
            <person name="Vilgalys R."/>
            <person name="Dunand C."/>
            <person name="Henrissat B."/>
            <person name="Grigoriev I.V."/>
            <person name="Hibbett D."/>
            <person name="Nagy L.G."/>
            <person name="Martin F.M."/>
        </authorList>
    </citation>
    <scope>NUCLEOTIDE SEQUENCE</scope>
    <source>
        <strain evidence="2">Prilba</strain>
    </source>
</reference>
<evidence type="ECO:0000313" key="2">
    <source>
        <dbReference type="EMBL" id="KAF8484871.1"/>
    </source>
</evidence>
<dbReference type="Proteomes" id="UP000759537">
    <property type="component" value="Unassembled WGS sequence"/>
</dbReference>
<keyword evidence="3" id="KW-1185">Reference proteome</keyword>
<feature type="region of interest" description="Disordered" evidence="1">
    <location>
        <begin position="85"/>
        <end position="117"/>
    </location>
</feature>
<proteinExistence type="predicted"/>
<accession>A0A9P5N2Y7</accession>
<organism evidence="2 3">
    <name type="scientific">Russula ochroleuca</name>
    <dbReference type="NCBI Taxonomy" id="152965"/>
    <lineage>
        <taxon>Eukaryota</taxon>
        <taxon>Fungi</taxon>
        <taxon>Dikarya</taxon>
        <taxon>Basidiomycota</taxon>
        <taxon>Agaricomycotina</taxon>
        <taxon>Agaricomycetes</taxon>
        <taxon>Russulales</taxon>
        <taxon>Russulaceae</taxon>
        <taxon>Russula</taxon>
    </lineage>
</organism>
<dbReference type="AlphaFoldDB" id="A0A9P5N2Y7"/>
<evidence type="ECO:0000256" key="1">
    <source>
        <dbReference type="SAM" id="MobiDB-lite"/>
    </source>
</evidence>
<feature type="compositionally biased region" description="Polar residues" evidence="1">
    <location>
        <begin position="150"/>
        <end position="166"/>
    </location>
</feature>
<gene>
    <name evidence="2" type="ORF">DFH94DRAFT_689243</name>
</gene>